<dbReference type="EMBL" id="RAYQ01000004">
    <property type="protein sequence ID" value="RKI92765.1"/>
    <property type="molecule type" value="Genomic_DNA"/>
</dbReference>
<keyword evidence="1" id="KW-0808">Transferase</keyword>
<protein>
    <submittedName>
        <fullName evidence="1">Cytidylate kinase-like family protein</fullName>
    </submittedName>
</protein>
<proteinExistence type="predicted"/>
<evidence type="ECO:0000313" key="2">
    <source>
        <dbReference type="Proteomes" id="UP000280696"/>
    </source>
</evidence>
<reference evidence="1 2" key="1">
    <citation type="submission" date="2018-09" db="EMBL/GenBank/DDBJ databases">
        <title>Murine metabolic-syndrome-specific gut microbial biobank.</title>
        <authorList>
            <person name="Liu C."/>
        </authorList>
    </citation>
    <scope>NUCLEOTIDE SEQUENCE [LARGE SCALE GENOMIC DNA]</scope>
    <source>
        <strain evidence="1 2">0.1xD8-82</strain>
    </source>
</reference>
<dbReference type="AlphaFoldDB" id="A0A3A9B246"/>
<keyword evidence="1" id="KW-0418">Kinase</keyword>
<keyword evidence="2" id="KW-1185">Reference proteome</keyword>
<dbReference type="Gene3D" id="3.40.50.300">
    <property type="entry name" value="P-loop containing nucleotide triphosphate hydrolases"/>
    <property type="match status" value="1"/>
</dbReference>
<organism evidence="1 2">
    <name type="scientific">Parablautia intestinalis</name>
    <dbReference type="NCBI Taxonomy" id="2320100"/>
    <lineage>
        <taxon>Bacteria</taxon>
        <taxon>Bacillati</taxon>
        <taxon>Bacillota</taxon>
        <taxon>Clostridia</taxon>
        <taxon>Lachnospirales</taxon>
        <taxon>Lachnospiraceae</taxon>
        <taxon>Parablautia</taxon>
    </lineage>
</organism>
<dbReference type="OrthoDB" id="9781180at2"/>
<dbReference type="InterPro" id="IPR027417">
    <property type="entry name" value="P-loop_NTPase"/>
</dbReference>
<dbReference type="Proteomes" id="UP000280696">
    <property type="component" value="Unassembled WGS sequence"/>
</dbReference>
<comment type="caution">
    <text evidence="1">The sequence shown here is derived from an EMBL/GenBank/DDBJ whole genome shotgun (WGS) entry which is preliminary data.</text>
</comment>
<gene>
    <name evidence="1" type="ORF">D7V94_05425</name>
</gene>
<dbReference type="Pfam" id="PF13189">
    <property type="entry name" value="Cytidylate_kin2"/>
    <property type="match status" value="1"/>
</dbReference>
<dbReference type="GO" id="GO:0016301">
    <property type="term" value="F:kinase activity"/>
    <property type="evidence" value="ECO:0007669"/>
    <property type="project" value="UniProtKB-KW"/>
</dbReference>
<sequence length="207" mass="24007">MKEKIVITIARQYGSGGRTIGNMLAEKMGIHFYDKELMKLASEDSGINEALFANADEKLKSTRLFKVAHSIYRGELIPPESDDFISTQNLFNYQAKIIKQLAREESCVIVGRCADFILKDYDNVLSVFIHAPHEYCMEQAAKKHSMPSKELEKFILKTDKHRAEYYEYYTGREWTDARNYDLCLNSSKLGFDRCVDEIITYINVRFK</sequence>
<evidence type="ECO:0000313" key="1">
    <source>
        <dbReference type="EMBL" id="RKI92765.1"/>
    </source>
</evidence>
<dbReference type="RefSeq" id="WP_120467576.1">
    <property type="nucleotide sequence ID" value="NZ_RAYQ01000004.1"/>
</dbReference>
<accession>A0A3A9B246</accession>
<name>A0A3A9B246_9FIRM</name>
<dbReference type="SUPFAM" id="SSF52540">
    <property type="entry name" value="P-loop containing nucleoside triphosphate hydrolases"/>
    <property type="match status" value="1"/>
</dbReference>